<dbReference type="EMBL" id="NSKD01000011">
    <property type="protein sequence ID" value="PAU76996.1"/>
    <property type="molecule type" value="Genomic_DNA"/>
</dbReference>
<dbReference type="PANTHER" id="PTHR43031">
    <property type="entry name" value="FAD-DEPENDENT OXIDOREDUCTASE"/>
    <property type="match status" value="1"/>
</dbReference>
<evidence type="ECO:0000313" key="3">
    <source>
        <dbReference type="EMBL" id="PAU76996.1"/>
    </source>
</evidence>
<dbReference type="PROSITE" id="PS50206">
    <property type="entry name" value="RHODANESE_3"/>
    <property type="match status" value="1"/>
</dbReference>
<comment type="caution">
    <text evidence="3">The sequence shown here is derived from an EMBL/GenBank/DDBJ whole genome shotgun (WGS) entry which is preliminary data.</text>
</comment>
<feature type="signal peptide" evidence="1">
    <location>
        <begin position="1"/>
        <end position="22"/>
    </location>
</feature>
<name>A0A2A2EV34_9GAMM</name>
<dbReference type="CDD" id="cd00158">
    <property type="entry name" value="RHOD"/>
    <property type="match status" value="1"/>
</dbReference>
<dbReference type="AlphaFoldDB" id="A0A2A2EV34"/>
<evidence type="ECO:0000313" key="4">
    <source>
        <dbReference type="Proteomes" id="UP000218896"/>
    </source>
</evidence>
<dbReference type="OrthoDB" id="9814704at2"/>
<organism evidence="3 4">
    <name type="scientific">Halovibrio salipaludis</name>
    <dbReference type="NCBI Taxonomy" id="2032626"/>
    <lineage>
        <taxon>Bacteria</taxon>
        <taxon>Pseudomonadati</taxon>
        <taxon>Pseudomonadota</taxon>
        <taxon>Gammaproteobacteria</taxon>
        <taxon>Oceanospirillales</taxon>
        <taxon>Halomonadaceae</taxon>
        <taxon>Halovibrio</taxon>
    </lineage>
</organism>
<accession>A0A2A2EV34</accession>
<evidence type="ECO:0000259" key="2">
    <source>
        <dbReference type="PROSITE" id="PS50206"/>
    </source>
</evidence>
<protein>
    <recommendedName>
        <fullName evidence="2">Rhodanese domain-containing protein</fullName>
    </recommendedName>
</protein>
<reference evidence="3 4" key="1">
    <citation type="submission" date="2017-08" db="EMBL/GenBank/DDBJ databases">
        <title>Halovibrio sewagensis sp. nov., isolated from wastewater of high salinity.</title>
        <authorList>
            <person name="Dong X."/>
            <person name="Zhang G."/>
        </authorList>
    </citation>
    <scope>NUCLEOTIDE SEQUENCE [LARGE SCALE GENOMIC DNA]</scope>
    <source>
        <strain evidence="3 4">YL5-2</strain>
    </source>
</reference>
<dbReference type="SMART" id="SM00450">
    <property type="entry name" value="RHOD"/>
    <property type="match status" value="1"/>
</dbReference>
<evidence type="ECO:0000256" key="1">
    <source>
        <dbReference type="SAM" id="SignalP"/>
    </source>
</evidence>
<proteinExistence type="predicted"/>
<dbReference type="InterPro" id="IPR018634">
    <property type="entry name" value="ChrB_C"/>
</dbReference>
<dbReference type="Pfam" id="PF00581">
    <property type="entry name" value="Rhodanese"/>
    <property type="match status" value="1"/>
</dbReference>
<sequence length="341" mass="37573">MAKWHGIALFVPLLVLVCLSYAASEDGGDGKATYGTWQSLEPDAWASTWLILSHIDPDADVEVRPSGTDLDVGTPYAVPGSQYVRDSESAAFEKLLSRIPDPDPALVRMGKVIHSVESSTWGAGDNELSHIVEEAYRTLQSRFDRHHVPVTCYGQFFDALYSSLKANHSVDKLSQELNSVLGSLESDCEWSVGDGVARQVMEKGNQEVQTVPVSGVLEAIASDKDVVFVDTREDQEYQASRIPGALNIKLREVNEQTAERLSNADMVVSYCLKDFRGYEVARKLLRNGVEHSTVMKPHGFVGWQKLGLPIHAGDESEQQAIDRLSQCARSGNKCMEMASQQ</sequence>
<dbReference type="InterPro" id="IPR001763">
    <property type="entry name" value="Rhodanese-like_dom"/>
</dbReference>
<dbReference type="Proteomes" id="UP000218896">
    <property type="component" value="Unassembled WGS sequence"/>
</dbReference>
<dbReference type="SUPFAM" id="SSF52821">
    <property type="entry name" value="Rhodanese/Cell cycle control phosphatase"/>
    <property type="match status" value="1"/>
</dbReference>
<feature type="chain" id="PRO_5012290809" description="Rhodanese domain-containing protein" evidence="1">
    <location>
        <begin position="23"/>
        <end position="341"/>
    </location>
</feature>
<dbReference type="InterPro" id="IPR050229">
    <property type="entry name" value="GlpE_sulfurtransferase"/>
</dbReference>
<dbReference type="InterPro" id="IPR036873">
    <property type="entry name" value="Rhodanese-like_dom_sf"/>
</dbReference>
<gene>
    <name evidence="3" type="ORF">CK501_15635</name>
</gene>
<keyword evidence="1" id="KW-0732">Signal</keyword>
<dbReference type="Pfam" id="PF09828">
    <property type="entry name" value="ChrB_C"/>
    <property type="match status" value="1"/>
</dbReference>
<dbReference type="Gene3D" id="3.40.250.10">
    <property type="entry name" value="Rhodanese-like domain"/>
    <property type="match status" value="1"/>
</dbReference>
<dbReference type="PANTHER" id="PTHR43031:SF1">
    <property type="entry name" value="PYRIDINE NUCLEOTIDE-DISULPHIDE OXIDOREDUCTASE"/>
    <property type="match status" value="1"/>
</dbReference>
<dbReference type="RefSeq" id="WP_095618676.1">
    <property type="nucleotide sequence ID" value="NZ_NSKD01000011.1"/>
</dbReference>
<keyword evidence="4" id="KW-1185">Reference proteome</keyword>
<feature type="domain" description="Rhodanese" evidence="2">
    <location>
        <begin position="222"/>
        <end position="312"/>
    </location>
</feature>